<dbReference type="AlphaFoldDB" id="A0A7Y9RRI9"/>
<dbReference type="InterPro" id="IPR036457">
    <property type="entry name" value="PPM-type-like_dom_sf"/>
</dbReference>
<feature type="domain" description="PAC" evidence="3">
    <location>
        <begin position="236"/>
        <end position="288"/>
    </location>
</feature>
<dbReference type="InterPro" id="IPR013656">
    <property type="entry name" value="PAS_4"/>
</dbReference>
<dbReference type="SMART" id="SM00091">
    <property type="entry name" value="PAS"/>
    <property type="match status" value="2"/>
</dbReference>
<dbReference type="SUPFAM" id="SSF81606">
    <property type="entry name" value="PP2C-like"/>
    <property type="match status" value="1"/>
</dbReference>
<dbReference type="InterPro" id="IPR013655">
    <property type="entry name" value="PAS_fold_3"/>
</dbReference>
<dbReference type="NCBIfam" id="TIGR00229">
    <property type="entry name" value="sensory_box"/>
    <property type="match status" value="1"/>
</dbReference>
<proteinExistence type="predicted"/>
<dbReference type="Gene3D" id="3.30.450.40">
    <property type="match status" value="2"/>
</dbReference>
<dbReference type="SUPFAM" id="SSF55785">
    <property type="entry name" value="PYP-like sensor domain (PAS domain)"/>
    <property type="match status" value="2"/>
</dbReference>
<evidence type="ECO:0000313" key="4">
    <source>
        <dbReference type="EMBL" id="NYG53911.1"/>
    </source>
</evidence>
<keyword evidence="5" id="KW-1185">Reference proteome</keyword>
<keyword evidence="1" id="KW-0378">Hydrolase</keyword>
<reference evidence="4 5" key="1">
    <citation type="submission" date="2020-07" db="EMBL/GenBank/DDBJ databases">
        <title>Sequencing the genomes of 1000 actinobacteria strains.</title>
        <authorList>
            <person name="Klenk H.-P."/>
        </authorList>
    </citation>
    <scope>NUCLEOTIDE SEQUENCE [LARGE SCALE GENOMIC DNA]</scope>
    <source>
        <strain evidence="4 5">DSM 24552</strain>
    </source>
</reference>
<sequence>MALRDAHVRRLTADPGGAAALSRLAALAARLLGAPSGQVSLVGQDQVVMGGAGQAESTVGRTSPAGDSLCTVTAMAGGPLLVDDARADERVRGLPPVTTGAVRSYLGVPLVVDDVAVGALCVFGPETRAWTVADAALLEQLAQPVLTELELSALARAHEDDRLAWQLAVDAAGVGAFDLDLENGELRWDERLLDLFGLEREAFGGTLGSFDAWVHPDDLERVHRALNAAVESVGHFESEYRIVRPDGALRWIAARGQALPGPDGRAVRFIGAAYDTTATQEAEARVARALEAMPTAFFHLDPQWRFTYANPEAERLLGGIGSDVVGHVIWELFPAAVGSDFERHYRGAAASGRPVAFEAYYPPPLDAHYEVRAWPTPDGLSVYFVDVTDRRRAQDAVESAAQRATLLADVTRALTDTLDPEVAVRRLAQLLVPVLADWCVVTLVDGSDPPLGPLEGSGWRARLRDVGWWHADDELRPLVEAYSRTRIAALTDESFVARVVTTGEATVLDHGATGAVASVLGPGEARDVLQRLAPASAVVMPLPGRGGLAAGLVTVFRGVERAPFDDEELQTLADAAGRAGLALDNARMYAGQRELAEALQRSLLTAPPSTGSHQVAVRYEPASETAKVGGDWYDAFSLPDGSLALVIGDVTGHDLEAAAAMGQLRSLVRGVTVTSGEGPAEVLRRVDGAMLTLEVDTIATATVAYLGPAPADAEPGSAVLRWSGAGHPPPVLVRPAADGIGGPVAEVLWGGNGPMLGLDPSLERAEHTVLVPPGATVLLYTDGLVERRRQTIDDGLARLTGVVTELVAAGLPLERLCDELLVRLLPQRTDDDVAVVAVRARD</sequence>
<dbReference type="Gene3D" id="3.30.450.20">
    <property type="entry name" value="PAS domain"/>
    <property type="match status" value="2"/>
</dbReference>
<dbReference type="InterPro" id="IPR000014">
    <property type="entry name" value="PAS"/>
</dbReference>
<dbReference type="Gene3D" id="3.60.40.10">
    <property type="entry name" value="PPM-type phosphatase domain"/>
    <property type="match status" value="1"/>
</dbReference>
<gene>
    <name evidence="4" type="ORF">BJ989_000215</name>
</gene>
<feature type="domain" description="PAS" evidence="2">
    <location>
        <begin position="161"/>
        <end position="233"/>
    </location>
</feature>
<dbReference type="Proteomes" id="UP000544110">
    <property type="component" value="Unassembled WGS sequence"/>
</dbReference>
<dbReference type="Gene3D" id="2.10.70.100">
    <property type="match status" value="1"/>
</dbReference>
<dbReference type="Pfam" id="PF07228">
    <property type="entry name" value="SpoIIE"/>
    <property type="match status" value="1"/>
</dbReference>
<feature type="domain" description="PAS" evidence="2">
    <location>
        <begin position="282"/>
        <end position="333"/>
    </location>
</feature>
<dbReference type="InterPro" id="IPR001932">
    <property type="entry name" value="PPM-type_phosphatase-like_dom"/>
</dbReference>
<comment type="caution">
    <text evidence="4">The sequence shown here is derived from an EMBL/GenBank/DDBJ whole genome shotgun (WGS) entry which is preliminary data.</text>
</comment>
<organism evidence="4 5">
    <name type="scientific">Nocardioides perillae</name>
    <dbReference type="NCBI Taxonomy" id="1119534"/>
    <lineage>
        <taxon>Bacteria</taxon>
        <taxon>Bacillati</taxon>
        <taxon>Actinomycetota</taxon>
        <taxon>Actinomycetes</taxon>
        <taxon>Propionibacteriales</taxon>
        <taxon>Nocardioidaceae</taxon>
        <taxon>Nocardioides</taxon>
    </lineage>
</organism>
<dbReference type="RefSeq" id="WP_179516646.1">
    <property type="nucleotide sequence ID" value="NZ_JACCAC010000001.1"/>
</dbReference>
<evidence type="ECO:0000313" key="5">
    <source>
        <dbReference type="Proteomes" id="UP000544110"/>
    </source>
</evidence>
<protein>
    <submittedName>
        <fullName evidence="4">PAS domain S-box-containing protein</fullName>
    </submittedName>
</protein>
<dbReference type="Pfam" id="PF01590">
    <property type="entry name" value="GAF"/>
    <property type="match status" value="2"/>
</dbReference>
<dbReference type="PANTHER" id="PTHR43156">
    <property type="entry name" value="STAGE II SPORULATION PROTEIN E-RELATED"/>
    <property type="match status" value="1"/>
</dbReference>
<dbReference type="SUPFAM" id="SSF55781">
    <property type="entry name" value="GAF domain-like"/>
    <property type="match status" value="2"/>
</dbReference>
<evidence type="ECO:0000259" key="3">
    <source>
        <dbReference type="PROSITE" id="PS50113"/>
    </source>
</evidence>
<dbReference type="SMART" id="SM00086">
    <property type="entry name" value="PAC"/>
    <property type="match status" value="1"/>
</dbReference>
<dbReference type="InterPro" id="IPR000700">
    <property type="entry name" value="PAS-assoc_C"/>
</dbReference>
<dbReference type="InterPro" id="IPR052016">
    <property type="entry name" value="Bact_Sigma-Reg"/>
</dbReference>
<dbReference type="Pfam" id="PF08447">
    <property type="entry name" value="PAS_3"/>
    <property type="match status" value="1"/>
</dbReference>
<dbReference type="SMART" id="SM00331">
    <property type="entry name" value="PP2C_SIG"/>
    <property type="match status" value="1"/>
</dbReference>
<dbReference type="PROSITE" id="PS50113">
    <property type="entry name" value="PAC"/>
    <property type="match status" value="1"/>
</dbReference>
<name>A0A7Y9RRI9_9ACTN</name>
<dbReference type="InterPro" id="IPR001610">
    <property type="entry name" value="PAC"/>
</dbReference>
<dbReference type="InterPro" id="IPR035965">
    <property type="entry name" value="PAS-like_dom_sf"/>
</dbReference>
<evidence type="ECO:0000259" key="2">
    <source>
        <dbReference type="PROSITE" id="PS50112"/>
    </source>
</evidence>
<dbReference type="Pfam" id="PF08448">
    <property type="entry name" value="PAS_4"/>
    <property type="match status" value="1"/>
</dbReference>
<dbReference type="InterPro" id="IPR029016">
    <property type="entry name" value="GAF-like_dom_sf"/>
</dbReference>
<dbReference type="PANTHER" id="PTHR43156:SF2">
    <property type="entry name" value="STAGE II SPORULATION PROTEIN E"/>
    <property type="match status" value="1"/>
</dbReference>
<dbReference type="CDD" id="cd00130">
    <property type="entry name" value="PAS"/>
    <property type="match status" value="2"/>
</dbReference>
<dbReference type="InterPro" id="IPR003018">
    <property type="entry name" value="GAF"/>
</dbReference>
<evidence type="ECO:0000256" key="1">
    <source>
        <dbReference type="ARBA" id="ARBA00022801"/>
    </source>
</evidence>
<dbReference type="SMART" id="SM00065">
    <property type="entry name" value="GAF"/>
    <property type="match status" value="2"/>
</dbReference>
<accession>A0A7Y9RRI9</accession>
<dbReference type="EMBL" id="JACCAC010000001">
    <property type="protein sequence ID" value="NYG53911.1"/>
    <property type="molecule type" value="Genomic_DNA"/>
</dbReference>
<dbReference type="GO" id="GO:0016791">
    <property type="term" value="F:phosphatase activity"/>
    <property type="evidence" value="ECO:0007669"/>
    <property type="project" value="TreeGrafter"/>
</dbReference>
<dbReference type="PROSITE" id="PS50112">
    <property type="entry name" value="PAS"/>
    <property type="match status" value="2"/>
</dbReference>